<gene>
    <name evidence="5" type="ORF">COU15_02395</name>
</gene>
<comment type="caution">
    <text evidence="5">The sequence shown here is derived from an EMBL/GenBank/DDBJ whole genome shotgun (WGS) entry which is preliminary data.</text>
</comment>
<dbReference type="GO" id="GO:0009307">
    <property type="term" value="P:DNA restriction-modification system"/>
    <property type="evidence" value="ECO:0007669"/>
    <property type="project" value="UniProtKB-KW"/>
</dbReference>
<evidence type="ECO:0000313" key="5">
    <source>
        <dbReference type="EMBL" id="PIR85226.1"/>
    </source>
</evidence>
<protein>
    <submittedName>
        <fullName evidence="5">Restriction endonuclease subunit S</fullName>
    </submittedName>
</protein>
<keyword evidence="5" id="KW-0540">Nuclease</keyword>
<evidence type="ECO:0000256" key="2">
    <source>
        <dbReference type="ARBA" id="ARBA00022747"/>
    </source>
</evidence>
<dbReference type="PANTHER" id="PTHR30408">
    <property type="entry name" value="TYPE-1 RESTRICTION ENZYME ECOKI SPECIFICITY PROTEIN"/>
    <property type="match status" value="1"/>
</dbReference>
<dbReference type="InterPro" id="IPR052021">
    <property type="entry name" value="Type-I_RS_S_subunit"/>
</dbReference>
<evidence type="ECO:0000256" key="1">
    <source>
        <dbReference type="ARBA" id="ARBA00010923"/>
    </source>
</evidence>
<keyword evidence="5" id="KW-0255">Endonuclease</keyword>
<dbReference type="SUPFAM" id="SSF116734">
    <property type="entry name" value="DNA methylase specificity domain"/>
    <property type="match status" value="2"/>
</dbReference>
<organism evidence="5 6">
    <name type="scientific">Candidatus Kaiserbacteria bacterium CG10_big_fil_rev_8_21_14_0_10_45_20</name>
    <dbReference type="NCBI Taxonomy" id="1974607"/>
    <lineage>
        <taxon>Bacteria</taxon>
        <taxon>Candidatus Kaiseribacteriota</taxon>
    </lineage>
</organism>
<dbReference type="CDD" id="cd17274">
    <property type="entry name" value="RMtype1_S_Eco540ANI-TRD1-CR1_like"/>
    <property type="match status" value="1"/>
</dbReference>
<dbReference type="Gene3D" id="3.90.220.20">
    <property type="entry name" value="DNA methylase specificity domains"/>
    <property type="match status" value="2"/>
</dbReference>
<dbReference type="PANTHER" id="PTHR30408:SF12">
    <property type="entry name" value="TYPE I RESTRICTION ENZYME MJAVIII SPECIFICITY SUBUNIT"/>
    <property type="match status" value="1"/>
</dbReference>
<sequence length="408" mass="46006">MTVCQTKRNNRLKKETAPIQTIMITTKAKQNIPKGWQKKQIKDLLDYERPDKYIVESDRYISSGIPVLTANKSFILGYTDEKDGVYENIPAIIFDDFTTDSKFVDFPFKIKSSAIKILKEKGSDIDLRFVYEKMKSVSFPTGNHKRYYISQYQNMDVVVPPLPEQKKIAEILGAVDEEIQRTDEIISATEKLKRGLMQQLFTRGIGHTKFKKTEVGEIPEGWQRVKLEDVAEVVMGQSPVSSSYNQDGVGTPFFQGKADFTPSYKTRVRYWTDQPSKFAEPDDVLLSVRAPVGDVAINEMRACIGRGLAAVRAKKEVAVQDFLFQLLLSLKNELNSKAQGSTFTAINGPALREVVVSLPPTDEQQKIAEILSAVDKKISVNQKLKDKLILLKKGLMQDLLSGKVRVKS</sequence>
<evidence type="ECO:0000259" key="4">
    <source>
        <dbReference type="Pfam" id="PF01420"/>
    </source>
</evidence>
<feature type="domain" description="Type I restriction modification DNA specificity" evidence="4">
    <location>
        <begin position="219"/>
        <end position="388"/>
    </location>
</feature>
<dbReference type="InterPro" id="IPR000055">
    <property type="entry name" value="Restrct_endonuc_typeI_TRD"/>
</dbReference>
<evidence type="ECO:0000313" key="6">
    <source>
        <dbReference type="Proteomes" id="UP000229315"/>
    </source>
</evidence>
<dbReference type="EMBL" id="PFBH01000014">
    <property type="protein sequence ID" value="PIR85226.1"/>
    <property type="molecule type" value="Genomic_DNA"/>
</dbReference>
<dbReference type="InterPro" id="IPR044946">
    <property type="entry name" value="Restrct_endonuc_typeI_TRD_sf"/>
</dbReference>
<dbReference type="AlphaFoldDB" id="A0A2H0UHS4"/>
<evidence type="ECO:0000256" key="3">
    <source>
        <dbReference type="ARBA" id="ARBA00023125"/>
    </source>
</evidence>
<dbReference type="Proteomes" id="UP000229315">
    <property type="component" value="Unassembled WGS sequence"/>
</dbReference>
<dbReference type="Gene3D" id="1.10.287.1120">
    <property type="entry name" value="Bipartite methylase S protein"/>
    <property type="match status" value="1"/>
</dbReference>
<dbReference type="GO" id="GO:0003677">
    <property type="term" value="F:DNA binding"/>
    <property type="evidence" value="ECO:0007669"/>
    <property type="project" value="UniProtKB-KW"/>
</dbReference>
<dbReference type="GO" id="GO:0004519">
    <property type="term" value="F:endonuclease activity"/>
    <property type="evidence" value="ECO:0007669"/>
    <property type="project" value="UniProtKB-KW"/>
</dbReference>
<feature type="domain" description="Type I restriction modification DNA specificity" evidence="4">
    <location>
        <begin position="33"/>
        <end position="181"/>
    </location>
</feature>
<keyword evidence="5" id="KW-0378">Hydrolase</keyword>
<dbReference type="Pfam" id="PF01420">
    <property type="entry name" value="Methylase_S"/>
    <property type="match status" value="2"/>
</dbReference>
<keyword evidence="2" id="KW-0680">Restriction system</keyword>
<reference evidence="6" key="1">
    <citation type="submission" date="2017-09" db="EMBL/GenBank/DDBJ databases">
        <title>Depth-based differentiation of microbial function through sediment-hosted aquifers and enrichment of novel symbionts in the deep terrestrial subsurface.</title>
        <authorList>
            <person name="Probst A.J."/>
            <person name="Ladd B."/>
            <person name="Jarett J.K."/>
            <person name="Geller-Mcgrath D.E."/>
            <person name="Sieber C.M.K."/>
            <person name="Emerson J.B."/>
            <person name="Anantharaman K."/>
            <person name="Thomas B.C."/>
            <person name="Malmstrom R."/>
            <person name="Stieglmeier M."/>
            <person name="Klingl A."/>
            <person name="Woyke T."/>
            <person name="Ryan C.M."/>
            <person name="Banfield J.F."/>
        </authorList>
    </citation>
    <scope>NUCLEOTIDE SEQUENCE [LARGE SCALE GENOMIC DNA]</scope>
</reference>
<keyword evidence="3" id="KW-0238">DNA-binding</keyword>
<accession>A0A2H0UHS4</accession>
<comment type="similarity">
    <text evidence="1">Belongs to the type-I restriction system S methylase family.</text>
</comment>
<name>A0A2H0UHS4_9BACT</name>
<proteinExistence type="inferred from homology"/>